<proteinExistence type="predicted"/>
<keyword evidence="3 9" id="KW-0812">Transmembrane</keyword>
<evidence type="ECO:0000256" key="1">
    <source>
        <dbReference type="ARBA" id="ARBA00004651"/>
    </source>
</evidence>
<evidence type="ECO:0000256" key="6">
    <source>
        <dbReference type="ARBA" id="ARBA00023136"/>
    </source>
</evidence>
<evidence type="ECO:0000256" key="5">
    <source>
        <dbReference type="ARBA" id="ARBA00023040"/>
    </source>
</evidence>
<dbReference type="OrthoDB" id="6084077at2759"/>
<evidence type="ECO:0000313" key="12">
    <source>
        <dbReference type="Proteomes" id="UP000076420"/>
    </source>
</evidence>
<protein>
    <recommendedName>
        <fullName evidence="10">G-protein coupled receptors family 1 profile domain-containing protein</fullName>
    </recommendedName>
</protein>
<feature type="transmembrane region" description="Helical" evidence="9">
    <location>
        <begin position="598"/>
        <end position="620"/>
    </location>
</feature>
<keyword evidence="4 9" id="KW-1133">Transmembrane helix</keyword>
<evidence type="ECO:0000256" key="8">
    <source>
        <dbReference type="ARBA" id="ARBA00023224"/>
    </source>
</evidence>
<evidence type="ECO:0000256" key="3">
    <source>
        <dbReference type="ARBA" id="ARBA00022692"/>
    </source>
</evidence>
<evidence type="ECO:0000256" key="7">
    <source>
        <dbReference type="ARBA" id="ARBA00023170"/>
    </source>
</evidence>
<dbReference type="InterPro" id="IPR017452">
    <property type="entry name" value="GPCR_Rhodpsn_7TM"/>
</dbReference>
<comment type="subcellular location">
    <subcellularLocation>
        <location evidence="1">Cell membrane</location>
        <topology evidence="1">Multi-pass membrane protein</topology>
    </subcellularLocation>
</comment>
<feature type="domain" description="G-protein coupled receptors family 1 profile" evidence="10">
    <location>
        <begin position="88"/>
        <end position="268"/>
    </location>
</feature>
<sequence length="649" mass="72284">MSVVAMPPAFLSFLVNQTIDLSFTTTTPASTLFPALLSSTLTPYHDSGVSNKVGRLSKHFGNSDSFDATSKQFVQVADPVAMATGIVGNALLTLVFLITPLRLRPLSHALAGLGVVNLLYTLTCLLIYLTKIGVMVYRIPGACQVTTFVLAFSKSIEAWLIFISHLNRLNAHTNAGHESRRRRLFNTKFALLLLSMLVAAPLLHVLWSMETLTSGDVTFCVPMKETLHVHLTIRKLEMIASVFLPLTMITGVDLMLLLKLAVYYTFREEDEEDDMNIVHESPTPSNAESCAPMNERYTPTKDIVYVHAGARLSTIDELSTSIGKTTGHHGNDSIHSVRSEHLPRKGSLEAKSLLLDLGGKQAAEATSPISFHFLFDSLSQSGNSSQLATWPAHNALSIESLNVLDPKSHINTPEVEDVSHRANNDCIIVNVEILKSSHSEDETKQFNESHLDNKYPESNPPSKFYSFVLSNLRLDKCKGDDSYKFDFSQDSIASSEPRCRQKASSFNSFSRSQWKSYTYTSYASNTSRVPSIQEDHSFPNDVSSCTICVMMTGLLYAAMVLPSSYTQALSLFSDSSSRPSSRDIQQAIVYEALIKLNAAYKCLMYFFLMPSFRYAIMWLIRQWFPSKITRASSLCIWATKRENNELVYV</sequence>
<dbReference type="CDD" id="cd00637">
    <property type="entry name" value="7tm_classA_rhodopsin-like"/>
    <property type="match status" value="1"/>
</dbReference>
<organism evidence="11 12">
    <name type="scientific">Biomphalaria glabrata</name>
    <name type="common">Bloodfluke planorb</name>
    <name type="synonym">Freshwater snail</name>
    <dbReference type="NCBI Taxonomy" id="6526"/>
    <lineage>
        <taxon>Eukaryota</taxon>
        <taxon>Metazoa</taxon>
        <taxon>Spiralia</taxon>
        <taxon>Lophotrochozoa</taxon>
        <taxon>Mollusca</taxon>
        <taxon>Gastropoda</taxon>
        <taxon>Heterobranchia</taxon>
        <taxon>Euthyneura</taxon>
        <taxon>Panpulmonata</taxon>
        <taxon>Hygrophila</taxon>
        <taxon>Lymnaeoidea</taxon>
        <taxon>Planorbidae</taxon>
        <taxon>Biomphalaria</taxon>
    </lineage>
</organism>
<dbReference type="KEGG" id="bgt:106075817"/>
<evidence type="ECO:0000256" key="9">
    <source>
        <dbReference type="SAM" id="Phobius"/>
    </source>
</evidence>
<dbReference type="GO" id="GO:0005886">
    <property type="term" value="C:plasma membrane"/>
    <property type="evidence" value="ECO:0007669"/>
    <property type="project" value="UniProtKB-SubCell"/>
</dbReference>
<evidence type="ECO:0000256" key="2">
    <source>
        <dbReference type="ARBA" id="ARBA00022475"/>
    </source>
</evidence>
<gene>
    <name evidence="11" type="primary">106075817</name>
</gene>
<dbReference type="GO" id="GO:0008528">
    <property type="term" value="F:G protein-coupled peptide receptor activity"/>
    <property type="evidence" value="ECO:0007669"/>
    <property type="project" value="TreeGrafter"/>
</dbReference>
<feature type="transmembrane region" description="Helical" evidence="9">
    <location>
        <begin position="189"/>
        <end position="207"/>
    </location>
</feature>
<dbReference type="RefSeq" id="XP_013092157.2">
    <property type="nucleotide sequence ID" value="XM_013236703.2"/>
</dbReference>
<evidence type="ECO:0000256" key="4">
    <source>
        <dbReference type="ARBA" id="ARBA00022989"/>
    </source>
</evidence>
<dbReference type="STRING" id="6526.A0A2C9LNE4"/>
<feature type="transmembrane region" description="Helical" evidence="9">
    <location>
        <begin position="80"/>
        <end position="103"/>
    </location>
</feature>
<dbReference type="SUPFAM" id="SSF81321">
    <property type="entry name" value="Family A G protein-coupled receptor-like"/>
    <property type="match status" value="1"/>
</dbReference>
<evidence type="ECO:0000313" key="11">
    <source>
        <dbReference type="EnsemblMetazoa" id="BGLB033154-PA"/>
    </source>
</evidence>
<feature type="transmembrane region" description="Helical" evidence="9">
    <location>
        <begin position="109"/>
        <end position="129"/>
    </location>
</feature>
<dbReference type="Gene3D" id="1.20.1070.10">
    <property type="entry name" value="Rhodopsin 7-helix transmembrane proteins"/>
    <property type="match status" value="1"/>
</dbReference>
<dbReference type="VEuPathDB" id="VectorBase:BGLAX_045213"/>
<evidence type="ECO:0000259" key="10">
    <source>
        <dbReference type="PROSITE" id="PS50262"/>
    </source>
</evidence>
<dbReference type="PANTHER" id="PTHR24230:SF75">
    <property type="entry name" value="RELAXIN FAMILY PEPTIDE RECEPTOR 3"/>
    <property type="match status" value="1"/>
</dbReference>
<dbReference type="Proteomes" id="UP000076420">
    <property type="component" value="Unassembled WGS sequence"/>
</dbReference>
<reference evidence="11" key="1">
    <citation type="submission" date="2020-05" db="UniProtKB">
        <authorList>
            <consortium name="EnsemblMetazoa"/>
        </authorList>
    </citation>
    <scope>IDENTIFICATION</scope>
    <source>
        <strain evidence="11">BB02</strain>
    </source>
</reference>
<dbReference type="VEuPathDB" id="VectorBase:BGLB033154"/>
<keyword evidence="6 9" id="KW-0472">Membrane</keyword>
<keyword evidence="2" id="KW-1003">Cell membrane</keyword>
<name>A0A2C9LNE4_BIOGL</name>
<keyword evidence="8" id="KW-0807">Transducer</keyword>
<feature type="transmembrane region" description="Helical" evidence="9">
    <location>
        <begin position="238"/>
        <end position="258"/>
    </location>
</feature>
<dbReference type="PANTHER" id="PTHR24230">
    <property type="entry name" value="G-PROTEIN COUPLED RECEPTOR"/>
    <property type="match status" value="1"/>
</dbReference>
<dbReference type="EnsemblMetazoa" id="BGLB033154-RA">
    <property type="protein sequence ID" value="BGLB033154-PA"/>
    <property type="gene ID" value="BGLB033154"/>
</dbReference>
<keyword evidence="7" id="KW-0675">Receptor</keyword>
<dbReference type="AlphaFoldDB" id="A0A2C9LNE4"/>
<dbReference type="PROSITE" id="PS50262">
    <property type="entry name" value="G_PROTEIN_RECEP_F1_2"/>
    <property type="match status" value="1"/>
</dbReference>
<dbReference type="GO" id="GO:0007218">
    <property type="term" value="P:neuropeptide signaling pathway"/>
    <property type="evidence" value="ECO:0007669"/>
    <property type="project" value="TreeGrafter"/>
</dbReference>
<keyword evidence="5" id="KW-0297">G-protein coupled receptor</keyword>
<accession>A0A2C9LNE4</accession>